<sequence>MSVNIDDTDPVIQYSGSWQVLMNSPLEFGGGVHSTTQTGASATITFTGTRIQLFCTVPMNSGTETADFTFDGHTGPPLSRESHPDTTYYKDGWFDSGPLADTVHVLTVSNGGGLNDAPLQLDYFSIAGSVASPTPSASPNPPPSSPTPSQEEKTKTVTEAAVPSSTTSSDGTSSSLERSSSSSTFSSSSFSSSSSANISASTTSNGIGTVPMVTSVQYVTSTAANGSITAAANAPESALRSSSSRTSVGAIVGGVLGGFILVLLILILLLWRRRKTQHIELNDDAERSLNPRNPTVAVPFRLDTNSSSVSNSGSGSREMAQINTKSSPSRYISSPISPMGSDNIATSTVSNNASNSDEKDATFISSPTNHPALISPFSDPNLLVEEDAGPFVPPPSYQSTRGSKQ</sequence>
<organism evidence="3 4">
    <name type="scientific">Gymnopilus junonius</name>
    <name type="common">Spectacular rustgill mushroom</name>
    <name type="synonym">Gymnopilus spectabilis subsp. junonius</name>
    <dbReference type="NCBI Taxonomy" id="109634"/>
    <lineage>
        <taxon>Eukaryota</taxon>
        <taxon>Fungi</taxon>
        <taxon>Dikarya</taxon>
        <taxon>Basidiomycota</taxon>
        <taxon>Agaricomycotina</taxon>
        <taxon>Agaricomycetes</taxon>
        <taxon>Agaricomycetidae</taxon>
        <taxon>Agaricales</taxon>
        <taxon>Agaricineae</taxon>
        <taxon>Hymenogastraceae</taxon>
        <taxon>Gymnopilus</taxon>
    </lineage>
</organism>
<evidence type="ECO:0000313" key="4">
    <source>
        <dbReference type="Proteomes" id="UP000724874"/>
    </source>
</evidence>
<keyword evidence="4" id="KW-1185">Reference proteome</keyword>
<comment type="caution">
    <text evidence="3">The sequence shown here is derived from an EMBL/GenBank/DDBJ whole genome shotgun (WGS) entry which is preliminary data.</text>
</comment>
<keyword evidence="2" id="KW-0812">Transmembrane</keyword>
<name>A0A9P5TIV6_GYMJU</name>
<proteinExistence type="predicted"/>
<keyword evidence="2" id="KW-0472">Membrane</keyword>
<feature type="region of interest" description="Disordered" evidence="1">
    <location>
        <begin position="286"/>
        <end position="405"/>
    </location>
</feature>
<feature type="transmembrane region" description="Helical" evidence="2">
    <location>
        <begin position="248"/>
        <end position="271"/>
    </location>
</feature>
<gene>
    <name evidence="3" type="ORF">CPB84DRAFT_1791527</name>
</gene>
<dbReference type="EMBL" id="JADNYJ010000129">
    <property type="protein sequence ID" value="KAF8881670.1"/>
    <property type="molecule type" value="Genomic_DNA"/>
</dbReference>
<dbReference type="Proteomes" id="UP000724874">
    <property type="component" value="Unassembled WGS sequence"/>
</dbReference>
<feature type="compositionally biased region" description="Low complexity" evidence="1">
    <location>
        <begin position="305"/>
        <end position="316"/>
    </location>
</feature>
<dbReference type="Gene3D" id="2.60.120.260">
    <property type="entry name" value="Galactose-binding domain-like"/>
    <property type="match status" value="1"/>
</dbReference>
<feature type="compositionally biased region" description="Pro residues" evidence="1">
    <location>
        <begin position="136"/>
        <end position="146"/>
    </location>
</feature>
<dbReference type="OrthoDB" id="3265734at2759"/>
<evidence type="ECO:0000313" key="3">
    <source>
        <dbReference type="EMBL" id="KAF8881670.1"/>
    </source>
</evidence>
<feature type="region of interest" description="Disordered" evidence="1">
    <location>
        <begin position="131"/>
        <end position="206"/>
    </location>
</feature>
<feature type="compositionally biased region" description="Low complexity" evidence="1">
    <location>
        <begin position="326"/>
        <end position="355"/>
    </location>
</feature>
<evidence type="ECO:0000256" key="2">
    <source>
        <dbReference type="SAM" id="Phobius"/>
    </source>
</evidence>
<reference evidence="3" key="1">
    <citation type="submission" date="2020-11" db="EMBL/GenBank/DDBJ databases">
        <authorList>
            <consortium name="DOE Joint Genome Institute"/>
            <person name="Ahrendt S."/>
            <person name="Riley R."/>
            <person name="Andreopoulos W."/>
            <person name="LaButti K."/>
            <person name="Pangilinan J."/>
            <person name="Ruiz-duenas F.J."/>
            <person name="Barrasa J.M."/>
            <person name="Sanchez-Garcia M."/>
            <person name="Camarero S."/>
            <person name="Miyauchi S."/>
            <person name="Serrano A."/>
            <person name="Linde D."/>
            <person name="Babiker R."/>
            <person name="Drula E."/>
            <person name="Ayuso-Fernandez I."/>
            <person name="Pacheco R."/>
            <person name="Padilla G."/>
            <person name="Ferreira P."/>
            <person name="Barriuso J."/>
            <person name="Kellner H."/>
            <person name="Castanera R."/>
            <person name="Alfaro M."/>
            <person name="Ramirez L."/>
            <person name="Pisabarro A.G."/>
            <person name="Kuo A."/>
            <person name="Tritt A."/>
            <person name="Lipzen A."/>
            <person name="He G."/>
            <person name="Yan M."/>
            <person name="Ng V."/>
            <person name="Cullen D."/>
            <person name="Martin F."/>
            <person name="Rosso M.-N."/>
            <person name="Henrissat B."/>
            <person name="Hibbett D."/>
            <person name="Martinez A.T."/>
            <person name="Grigoriev I.V."/>
        </authorList>
    </citation>
    <scope>NUCLEOTIDE SEQUENCE</scope>
    <source>
        <strain evidence="3">AH 44721</strain>
    </source>
</reference>
<feature type="compositionally biased region" description="Low complexity" evidence="1">
    <location>
        <begin position="164"/>
        <end position="204"/>
    </location>
</feature>
<accession>A0A9P5TIV6</accession>
<evidence type="ECO:0000256" key="1">
    <source>
        <dbReference type="SAM" id="MobiDB-lite"/>
    </source>
</evidence>
<dbReference type="AlphaFoldDB" id="A0A9P5TIV6"/>
<keyword evidence="2" id="KW-1133">Transmembrane helix</keyword>
<protein>
    <submittedName>
        <fullName evidence="3">Uncharacterized protein</fullName>
    </submittedName>
</protein>